<dbReference type="GO" id="GO:0005634">
    <property type="term" value="C:nucleus"/>
    <property type="evidence" value="ECO:0007669"/>
    <property type="project" value="UniProtKB-SubCell"/>
</dbReference>
<feature type="region of interest" description="Disordered" evidence="8">
    <location>
        <begin position="81"/>
        <end position="105"/>
    </location>
</feature>
<evidence type="ECO:0000256" key="3">
    <source>
        <dbReference type="ARBA" id="ARBA00023015"/>
    </source>
</evidence>
<feature type="compositionally biased region" description="Low complexity" evidence="8">
    <location>
        <begin position="40"/>
        <end position="52"/>
    </location>
</feature>
<dbReference type="GO" id="GO:0003677">
    <property type="term" value="F:DNA binding"/>
    <property type="evidence" value="ECO:0007669"/>
    <property type="project" value="UniProtKB-KW"/>
</dbReference>
<keyword evidence="5" id="KW-0804">Transcription</keyword>
<evidence type="ECO:0000259" key="9">
    <source>
        <dbReference type="PROSITE" id="PS50217"/>
    </source>
</evidence>
<evidence type="ECO:0000256" key="2">
    <source>
        <dbReference type="ARBA" id="ARBA00007163"/>
    </source>
</evidence>
<feature type="domain" description="BZIP" evidence="9">
    <location>
        <begin position="164"/>
        <end position="227"/>
    </location>
</feature>
<comment type="subcellular location">
    <subcellularLocation>
        <location evidence="1">Nucleus</location>
    </subcellularLocation>
</comment>
<feature type="coiled-coil region" evidence="7">
    <location>
        <begin position="189"/>
        <end position="223"/>
    </location>
</feature>
<evidence type="ECO:0000313" key="11">
    <source>
        <dbReference type="Proteomes" id="UP000001307"/>
    </source>
</evidence>
<accession>E4X892</accession>
<keyword evidence="6" id="KW-0539">Nucleus</keyword>
<dbReference type="EMBL" id="FN653029">
    <property type="protein sequence ID" value="CBY08159.1"/>
    <property type="molecule type" value="Genomic_DNA"/>
</dbReference>
<dbReference type="Gene3D" id="1.20.5.170">
    <property type="match status" value="1"/>
</dbReference>
<evidence type="ECO:0000256" key="1">
    <source>
        <dbReference type="ARBA" id="ARBA00004123"/>
    </source>
</evidence>
<proteinExistence type="inferred from homology"/>
<dbReference type="InterPro" id="IPR004827">
    <property type="entry name" value="bZIP"/>
</dbReference>
<evidence type="ECO:0000256" key="8">
    <source>
        <dbReference type="SAM" id="MobiDB-lite"/>
    </source>
</evidence>
<evidence type="ECO:0000256" key="5">
    <source>
        <dbReference type="ARBA" id="ARBA00023163"/>
    </source>
</evidence>
<dbReference type="PROSITE" id="PS50217">
    <property type="entry name" value="BZIP"/>
    <property type="match status" value="1"/>
</dbReference>
<dbReference type="OrthoDB" id="644067at2759"/>
<dbReference type="GO" id="GO:0003700">
    <property type="term" value="F:DNA-binding transcription factor activity"/>
    <property type="evidence" value="ECO:0007669"/>
    <property type="project" value="InterPro"/>
</dbReference>
<gene>
    <name evidence="10" type="ORF">GSOID_T00004169001</name>
</gene>
<dbReference type="InterPro" id="IPR046347">
    <property type="entry name" value="bZIP_sf"/>
</dbReference>
<dbReference type="SMART" id="SM00338">
    <property type="entry name" value="BRLZ"/>
    <property type="match status" value="1"/>
</dbReference>
<feature type="region of interest" description="Disordered" evidence="8">
    <location>
        <begin position="28"/>
        <end position="52"/>
    </location>
</feature>
<reference evidence="10" key="1">
    <citation type="journal article" date="2010" name="Science">
        <title>Plasticity of animal genome architecture unmasked by rapid evolution of a pelagic tunicate.</title>
        <authorList>
            <person name="Denoeud F."/>
            <person name="Henriet S."/>
            <person name="Mungpakdee S."/>
            <person name="Aury J.M."/>
            <person name="Da Silva C."/>
            <person name="Brinkmann H."/>
            <person name="Mikhaleva J."/>
            <person name="Olsen L.C."/>
            <person name="Jubin C."/>
            <person name="Canestro C."/>
            <person name="Bouquet J.M."/>
            <person name="Danks G."/>
            <person name="Poulain J."/>
            <person name="Campsteijn C."/>
            <person name="Adamski M."/>
            <person name="Cross I."/>
            <person name="Yadetie F."/>
            <person name="Muffato M."/>
            <person name="Louis A."/>
            <person name="Butcher S."/>
            <person name="Tsagkogeorga G."/>
            <person name="Konrad A."/>
            <person name="Singh S."/>
            <person name="Jensen M.F."/>
            <person name="Cong E.H."/>
            <person name="Eikeseth-Otteraa H."/>
            <person name="Noel B."/>
            <person name="Anthouard V."/>
            <person name="Porcel B.M."/>
            <person name="Kachouri-Lafond R."/>
            <person name="Nishino A."/>
            <person name="Ugolini M."/>
            <person name="Chourrout P."/>
            <person name="Nishida H."/>
            <person name="Aasland R."/>
            <person name="Huzurbazar S."/>
            <person name="Westhof E."/>
            <person name="Delsuc F."/>
            <person name="Lehrach H."/>
            <person name="Reinhardt R."/>
            <person name="Weissenbach J."/>
            <person name="Roy S.W."/>
            <person name="Artiguenave F."/>
            <person name="Postlethwait J.H."/>
            <person name="Manak J.R."/>
            <person name="Thompson E.M."/>
            <person name="Jaillon O."/>
            <person name="Du Pasquier L."/>
            <person name="Boudinot P."/>
            <person name="Liberles D.A."/>
            <person name="Volff J.N."/>
            <person name="Philippe H."/>
            <person name="Lenhard B."/>
            <person name="Roest Crollius H."/>
            <person name="Wincker P."/>
            <person name="Chourrout D."/>
        </authorList>
    </citation>
    <scope>NUCLEOTIDE SEQUENCE [LARGE SCALE GENOMIC DNA]</scope>
</reference>
<dbReference type="Pfam" id="PF00170">
    <property type="entry name" value="bZIP_1"/>
    <property type="match status" value="1"/>
</dbReference>
<protein>
    <recommendedName>
        <fullName evidence="9">BZIP domain-containing protein</fullName>
    </recommendedName>
</protein>
<dbReference type="Proteomes" id="UP000001307">
    <property type="component" value="Unassembled WGS sequence"/>
</dbReference>
<dbReference type="PANTHER" id="PTHR47416">
    <property type="entry name" value="BASIC-LEUCINE ZIPPER TRANSCRIPTION FACTOR F-RELATED"/>
    <property type="match status" value="1"/>
</dbReference>
<dbReference type="PANTHER" id="PTHR47416:SF8">
    <property type="entry name" value="BASIC-LEUCINE ZIPPER TRANSCRIPTION FACTOR E-RELATED"/>
    <property type="match status" value="1"/>
</dbReference>
<evidence type="ECO:0000256" key="7">
    <source>
        <dbReference type="SAM" id="Coils"/>
    </source>
</evidence>
<dbReference type="SUPFAM" id="SSF57959">
    <property type="entry name" value="Leucine zipper domain"/>
    <property type="match status" value="1"/>
</dbReference>
<evidence type="ECO:0000256" key="6">
    <source>
        <dbReference type="ARBA" id="ARBA00023242"/>
    </source>
</evidence>
<keyword evidence="7" id="KW-0175">Coiled coil</keyword>
<organism evidence="10">
    <name type="scientific">Oikopleura dioica</name>
    <name type="common">Tunicate</name>
    <dbReference type="NCBI Taxonomy" id="34765"/>
    <lineage>
        <taxon>Eukaryota</taxon>
        <taxon>Metazoa</taxon>
        <taxon>Chordata</taxon>
        <taxon>Tunicata</taxon>
        <taxon>Appendicularia</taxon>
        <taxon>Copelata</taxon>
        <taxon>Oikopleuridae</taxon>
        <taxon>Oikopleura</taxon>
    </lineage>
</organism>
<dbReference type="InParanoid" id="E4X892"/>
<name>E4X892_OIKDI</name>
<feature type="compositionally biased region" description="Polar residues" evidence="8">
    <location>
        <begin position="28"/>
        <end position="39"/>
    </location>
</feature>
<comment type="similarity">
    <text evidence="2">Belongs to the bZIP family.</text>
</comment>
<evidence type="ECO:0000256" key="4">
    <source>
        <dbReference type="ARBA" id="ARBA00023125"/>
    </source>
</evidence>
<sequence length="236" mass="27152">MEYLEQNFAEEYSGLENSLWEVISDKGSINSSENSSCATNSMGSGTSSISSNSSTLDDSLFDILFTCPETPNSILLKQEQPQNQPESLNKRKQQPVADSNRITKKPKLKRILTSTASSVVVKIEPAEEYEEETNQNFFQQSPYLVSQNNVKQECRSSSTQEVREYRRKQRMIRNRESASLSRQRRKAHLEGIEKQNISLESENRQLKHTNVKLQQQIQYLQRELLQLRPLVATFTK</sequence>
<keyword evidence="11" id="KW-1185">Reference proteome</keyword>
<keyword evidence="3" id="KW-0805">Transcription regulation</keyword>
<evidence type="ECO:0000313" key="10">
    <source>
        <dbReference type="EMBL" id="CBY08159.1"/>
    </source>
</evidence>
<dbReference type="AlphaFoldDB" id="E4X892"/>
<keyword evidence="4" id="KW-0238">DNA-binding</keyword>